<keyword evidence="8" id="KW-0282">Flagellum</keyword>
<gene>
    <name evidence="8" type="ORF">ACFQ03_08445</name>
</gene>
<proteinExistence type="predicted"/>
<reference evidence="9" key="1">
    <citation type="journal article" date="2019" name="Int. J. Syst. Evol. Microbiol.">
        <title>The Global Catalogue of Microorganisms (GCM) 10K type strain sequencing project: providing services to taxonomists for standard genome sequencing and annotation.</title>
        <authorList>
            <consortium name="The Broad Institute Genomics Platform"/>
            <consortium name="The Broad Institute Genome Sequencing Center for Infectious Disease"/>
            <person name="Wu L."/>
            <person name="Ma J."/>
        </authorList>
    </citation>
    <scope>NUCLEOTIDE SEQUENCE [LARGE SCALE GENOMIC DNA]</scope>
    <source>
        <strain evidence="9">CCUG 57263</strain>
    </source>
</reference>
<dbReference type="InterPro" id="IPR022781">
    <property type="entry name" value="Flagellar_biosynth_FliO"/>
</dbReference>
<feature type="transmembrane region" description="Helical" evidence="7">
    <location>
        <begin position="50"/>
        <end position="73"/>
    </location>
</feature>
<name>A0ABW3DAB0_9BACL</name>
<keyword evidence="9" id="KW-1185">Reference proteome</keyword>
<evidence type="ECO:0000256" key="2">
    <source>
        <dbReference type="ARBA" id="ARBA00022475"/>
    </source>
</evidence>
<keyword evidence="4 7" id="KW-1133">Transmembrane helix</keyword>
<evidence type="ECO:0000256" key="6">
    <source>
        <dbReference type="SAM" id="MobiDB-lite"/>
    </source>
</evidence>
<feature type="region of interest" description="Disordered" evidence="6">
    <location>
        <begin position="175"/>
        <end position="200"/>
    </location>
</feature>
<dbReference type="RefSeq" id="WP_379287402.1">
    <property type="nucleotide sequence ID" value="NZ_JBHTIU010000027.1"/>
</dbReference>
<sequence length="200" mass="22492">MKGTCGRVGSSLAGKICPGTLGLLMVGLMWGSRCFAEGEEDGLSYNGFGMAVKVIVYLVLIIGLFLIIIKWMAQKNRGFLPGRTIKTWGGVPLGQNKSVQIVEIGHSLYVLGVGEEIRLLHKIDDPEEIEFIRSQSTAGQPEMKGISQIRKWFEPKKNEDEAMTSFQQMFQQKMNQLSGRNDKVEQWIHNENKTDRSDER</sequence>
<accession>A0ABW3DAB0</accession>
<feature type="transmembrane region" description="Helical" evidence="7">
    <location>
        <begin position="12"/>
        <end position="30"/>
    </location>
</feature>
<keyword evidence="8" id="KW-0966">Cell projection</keyword>
<protein>
    <submittedName>
        <fullName evidence="8">Flagellar biosynthetic protein FliO</fullName>
    </submittedName>
</protein>
<evidence type="ECO:0000313" key="9">
    <source>
        <dbReference type="Proteomes" id="UP001597120"/>
    </source>
</evidence>
<evidence type="ECO:0000256" key="3">
    <source>
        <dbReference type="ARBA" id="ARBA00022692"/>
    </source>
</evidence>
<comment type="subcellular location">
    <subcellularLocation>
        <location evidence="1">Cell membrane</location>
    </subcellularLocation>
</comment>
<evidence type="ECO:0000256" key="7">
    <source>
        <dbReference type="SAM" id="Phobius"/>
    </source>
</evidence>
<organism evidence="8 9">
    <name type="scientific">Paenibacillus residui</name>
    <dbReference type="NCBI Taxonomy" id="629724"/>
    <lineage>
        <taxon>Bacteria</taxon>
        <taxon>Bacillati</taxon>
        <taxon>Bacillota</taxon>
        <taxon>Bacilli</taxon>
        <taxon>Bacillales</taxon>
        <taxon>Paenibacillaceae</taxon>
        <taxon>Paenibacillus</taxon>
    </lineage>
</organism>
<dbReference type="Pfam" id="PF04347">
    <property type="entry name" value="FliO"/>
    <property type="match status" value="1"/>
</dbReference>
<evidence type="ECO:0000313" key="8">
    <source>
        <dbReference type="EMBL" id="MFD0869179.1"/>
    </source>
</evidence>
<evidence type="ECO:0000256" key="5">
    <source>
        <dbReference type="ARBA" id="ARBA00023136"/>
    </source>
</evidence>
<feature type="compositionally biased region" description="Basic and acidic residues" evidence="6">
    <location>
        <begin position="180"/>
        <end position="200"/>
    </location>
</feature>
<keyword evidence="3 7" id="KW-0812">Transmembrane</keyword>
<keyword evidence="8" id="KW-0969">Cilium</keyword>
<keyword evidence="5 7" id="KW-0472">Membrane</keyword>
<dbReference type="Proteomes" id="UP001597120">
    <property type="component" value="Unassembled WGS sequence"/>
</dbReference>
<evidence type="ECO:0000256" key="1">
    <source>
        <dbReference type="ARBA" id="ARBA00004236"/>
    </source>
</evidence>
<dbReference type="EMBL" id="JBHTIU010000027">
    <property type="protein sequence ID" value="MFD0869179.1"/>
    <property type="molecule type" value="Genomic_DNA"/>
</dbReference>
<comment type="caution">
    <text evidence="8">The sequence shown here is derived from an EMBL/GenBank/DDBJ whole genome shotgun (WGS) entry which is preliminary data.</text>
</comment>
<keyword evidence="2" id="KW-1003">Cell membrane</keyword>
<evidence type="ECO:0000256" key="4">
    <source>
        <dbReference type="ARBA" id="ARBA00022989"/>
    </source>
</evidence>